<evidence type="ECO:0000313" key="11">
    <source>
        <dbReference type="Proteomes" id="UP000663852"/>
    </source>
</evidence>
<dbReference type="EMBL" id="CAJNOR010002110">
    <property type="protein sequence ID" value="CAF1249264.1"/>
    <property type="molecule type" value="Genomic_DNA"/>
</dbReference>
<evidence type="ECO:0000313" key="8">
    <source>
        <dbReference type="EMBL" id="CAF0934568.1"/>
    </source>
</evidence>
<feature type="transmembrane region" description="Helical" evidence="6">
    <location>
        <begin position="52"/>
        <end position="74"/>
    </location>
</feature>
<dbReference type="PANTHER" id="PTHR22776:SF49">
    <property type="entry name" value="MARVEL DOMAIN-CONTAINING PROTEIN"/>
    <property type="match status" value="1"/>
</dbReference>
<feature type="transmembrane region" description="Helical" evidence="6">
    <location>
        <begin position="21"/>
        <end position="40"/>
    </location>
</feature>
<keyword evidence="2 5" id="KW-0812">Transmembrane</keyword>
<accession>A0A814C3F6</accession>
<dbReference type="GO" id="GO:0016020">
    <property type="term" value="C:membrane"/>
    <property type="evidence" value="ECO:0007669"/>
    <property type="project" value="UniProtKB-SubCell"/>
</dbReference>
<keyword evidence="10" id="KW-1185">Reference proteome</keyword>
<sequence>MDSTNHNIGCSLDYLRNIPGILKIIELLCDLLGTILAGAAPVYDNTAGNRSFYLFVSILALIITFVLLILGLLNVHNVVLRGRWPIIELCWCLFICLFYFIAGIVIAVVGKYHGAYGAAAFFGFAAMIVYGADAFFQFRTYRTDRINQPAQQYAPDISAPQRPAPTY</sequence>
<keyword evidence="3 6" id="KW-1133">Transmembrane helix</keyword>
<evidence type="ECO:0000313" key="9">
    <source>
        <dbReference type="EMBL" id="CAF1249264.1"/>
    </source>
</evidence>
<proteinExistence type="predicted"/>
<feature type="domain" description="MARVEL" evidence="7">
    <location>
        <begin position="14"/>
        <end position="142"/>
    </location>
</feature>
<comment type="caution">
    <text evidence="8">The sequence shown here is derived from an EMBL/GenBank/DDBJ whole genome shotgun (WGS) entry which is preliminary data.</text>
</comment>
<evidence type="ECO:0000256" key="2">
    <source>
        <dbReference type="ARBA" id="ARBA00022692"/>
    </source>
</evidence>
<evidence type="ECO:0000313" key="10">
    <source>
        <dbReference type="Proteomes" id="UP000663828"/>
    </source>
</evidence>
<evidence type="ECO:0000256" key="5">
    <source>
        <dbReference type="PROSITE-ProRule" id="PRU00581"/>
    </source>
</evidence>
<feature type="transmembrane region" description="Helical" evidence="6">
    <location>
        <begin position="86"/>
        <end position="109"/>
    </location>
</feature>
<dbReference type="PROSITE" id="PS51225">
    <property type="entry name" value="MARVEL"/>
    <property type="match status" value="1"/>
</dbReference>
<gene>
    <name evidence="8" type="ORF">EDS130_LOCUS11481</name>
    <name evidence="9" type="ORF">XAT740_LOCUS26165</name>
</gene>
<evidence type="ECO:0000256" key="4">
    <source>
        <dbReference type="ARBA" id="ARBA00023136"/>
    </source>
</evidence>
<dbReference type="PANTHER" id="PTHR22776">
    <property type="entry name" value="MARVEL-CONTAINING POTENTIAL LIPID RAFT-ASSOCIATED PROTEIN"/>
    <property type="match status" value="1"/>
</dbReference>
<dbReference type="OrthoDB" id="10028364at2759"/>
<organism evidence="8 11">
    <name type="scientific">Adineta ricciae</name>
    <name type="common">Rotifer</name>
    <dbReference type="NCBI Taxonomy" id="249248"/>
    <lineage>
        <taxon>Eukaryota</taxon>
        <taxon>Metazoa</taxon>
        <taxon>Spiralia</taxon>
        <taxon>Gnathifera</taxon>
        <taxon>Rotifera</taxon>
        <taxon>Eurotatoria</taxon>
        <taxon>Bdelloidea</taxon>
        <taxon>Adinetida</taxon>
        <taxon>Adinetidae</taxon>
        <taxon>Adineta</taxon>
    </lineage>
</organism>
<evidence type="ECO:0000256" key="6">
    <source>
        <dbReference type="SAM" id="Phobius"/>
    </source>
</evidence>
<comment type="subcellular location">
    <subcellularLocation>
        <location evidence="1">Membrane</location>
        <topology evidence="1">Multi-pass membrane protein</topology>
    </subcellularLocation>
</comment>
<protein>
    <recommendedName>
        <fullName evidence="7">MARVEL domain-containing protein</fullName>
    </recommendedName>
</protein>
<dbReference type="EMBL" id="CAJNOJ010000042">
    <property type="protein sequence ID" value="CAF0934568.1"/>
    <property type="molecule type" value="Genomic_DNA"/>
</dbReference>
<dbReference type="Proteomes" id="UP000663852">
    <property type="component" value="Unassembled WGS sequence"/>
</dbReference>
<feature type="transmembrane region" description="Helical" evidence="6">
    <location>
        <begin position="115"/>
        <end position="136"/>
    </location>
</feature>
<name>A0A814C3F6_ADIRI</name>
<dbReference type="InterPro" id="IPR050578">
    <property type="entry name" value="MARVEL-CKLF_proteins"/>
</dbReference>
<keyword evidence="4 5" id="KW-0472">Membrane</keyword>
<dbReference type="InterPro" id="IPR008253">
    <property type="entry name" value="Marvel"/>
</dbReference>
<evidence type="ECO:0000256" key="3">
    <source>
        <dbReference type="ARBA" id="ARBA00022989"/>
    </source>
</evidence>
<dbReference type="Proteomes" id="UP000663828">
    <property type="component" value="Unassembled WGS sequence"/>
</dbReference>
<reference evidence="8" key="1">
    <citation type="submission" date="2021-02" db="EMBL/GenBank/DDBJ databases">
        <authorList>
            <person name="Nowell W R."/>
        </authorList>
    </citation>
    <scope>NUCLEOTIDE SEQUENCE</scope>
</reference>
<dbReference type="AlphaFoldDB" id="A0A814C3F6"/>
<evidence type="ECO:0000259" key="7">
    <source>
        <dbReference type="PROSITE" id="PS51225"/>
    </source>
</evidence>
<evidence type="ECO:0000256" key="1">
    <source>
        <dbReference type="ARBA" id="ARBA00004141"/>
    </source>
</evidence>
<dbReference type="Pfam" id="PF01284">
    <property type="entry name" value="MARVEL"/>
    <property type="match status" value="1"/>
</dbReference>